<dbReference type="InterPro" id="IPR022242">
    <property type="entry name" value="TNP-like_C"/>
</dbReference>
<dbReference type="Proteomes" id="UP001148838">
    <property type="component" value="Unassembled WGS sequence"/>
</dbReference>
<sequence length="845" mass="96516">MWKRAHVETLQTGQDEAVRTVILRTPSGERIARPVQLVVPLEIDQVLQLLLASYPAVSETSTAPLVAKQKLEYLNSTVRSCSVAFSISQKFSESVSLRKKKRSSTPQSLVTDYFVTDDGDAMLKSSDSEQHDKVLLRANLHNILDNAISEMKRRFEENSVFCEAVSACDPKSPDFMNFTMLQELADLYRCSNYLPLQITFYEVMKDEWNGEKFSPTSRFEPGFSALCADALSTKPHWIPIPISARILSVQVPPLGFPLVAYPHALHHRYVPHVLKLIRNWFLDTGFVLPGNVSINKGPLEASIDSEDPEIKICHKITKAHLTVEGPNARIPRSLGDPSSKPYGKDLEKQNHILNEMLDTMKDMRCYDDSEFISCRVISVIGAPINEETKLSSTSTDMVRLEGFEEGPDDTDFKSTVNDMGMHALEYLAGWVAKKLKDDFPYLIENKKDERSKINTMPETAGFSWTKHLLYGRLCIPSSEWFTQAVKLNEGFQNHHRKNTVKGADLKQTIEQRDRKIGELERKVDDLEQYQRRQCVRIEEEIGENTNKLVVELATNIGVELKVEDIDRCHRVGRMTSDGRLRPIIVKFCSYRKRSEVFFDKRRLKGSGMTLREDLTKLAKLICRLDTPSTPDNSKDLHLHPSPSTTDQHENLFRYPQASNTLAAAFAKYSSSLQIAHINAQSLTAHYNEIYSIFSDLNLHSLALSESWLNPTLPTNLIHIDVYHVPLKSKRVKKRPASWLSLDICAMVKERDAAHRQYRLHKTDTSYDYYKHLRNKTTQAIRNAKLRYFHDILHQGADSSKLWRDLRTIGLGNSRRQSDNITIPLETLNDHFITSQSLTLDQTEKQ</sequence>
<dbReference type="Pfam" id="PF12596">
    <property type="entry name" value="Tnp_P_element_C"/>
    <property type="match status" value="1"/>
</dbReference>
<dbReference type="EMBL" id="JAJSOF020000031">
    <property type="protein sequence ID" value="KAJ4430738.1"/>
    <property type="molecule type" value="Genomic_DNA"/>
</dbReference>
<keyword evidence="3" id="KW-1185">Reference proteome</keyword>
<organism evidence="2 3">
    <name type="scientific">Periplaneta americana</name>
    <name type="common">American cockroach</name>
    <name type="synonym">Blatta americana</name>
    <dbReference type="NCBI Taxonomy" id="6978"/>
    <lineage>
        <taxon>Eukaryota</taxon>
        <taxon>Metazoa</taxon>
        <taxon>Ecdysozoa</taxon>
        <taxon>Arthropoda</taxon>
        <taxon>Hexapoda</taxon>
        <taxon>Insecta</taxon>
        <taxon>Pterygota</taxon>
        <taxon>Neoptera</taxon>
        <taxon>Polyneoptera</taxon>
        <taxon>Dictyoptera</taxon>
        <taxon>Blattodea</taxon>
        <taxon>Blattoidea</taxon>
        <taxon>Blattidae</taxon>
        <taxon>Blattinae</taxon>
        <taxon>Periplaneta</taxon>
    </lineage>
</organism>
<comment type="caution">
    <text evidence="2">The sequence shown here is derived from an EMBL/GenBank/DDBJ whole genome shotgun (WGS) entry which is preliminary data.</text>
</comment>
<evidence type="ECO:0000259" key="1">
    <source>
        <dbReference type="Pfam" id="PF12596"/>
    </source>
</evidence>
<protein>
    <recommendedName>
        <fullName evidence="1">Transposable element P transposase-like C-terminal domain-containing protein</fullName>
    </recommendedName>
</protein>
<feature type="domain" description="Transposable element P transposase-like C-terminal" evidence="1">
    <location>
        <begin position="369"/>
        <end position="448"/>
    </location>
</feature>
<proteinExistence type="predicted"/>
<name>A0ABQ8S9J8_PERAM</name>
<evidence type="ECO:0000313" key="3">
    <source>
        <dbReference type="Proteomes" id="UP001148838"/>
    </source>
</evidence>
<evidence type="ECO:0000313" key="2">
    <source>
        <dbReference type="EMBL" id="KAJ4430738.1"/>
    </source>
</evidence>
<accession>A0ABQ8S9J8</accession>
<reference evidence="2 3" key="1">
    <citation type="journal article" date="2022" name="Allergy">
        <title>Genome assembly and annotation of Periplaneta americana reveal a comprehensive cockroach allergen profile.</title>
        <authorList>
            <person name="Wang L."/>
            <person name="Xiong Q."/>
            <person name="Saelim N."/>
            <person name="Wang L."/>
            <person name="Nong W."/>
            <person name="Wan A.T."/>
            <person name="Shi M."/>
            <person name="Liu X."/>
            <person name="Cao Q."/>
            <person name="Hui J.H.L."/>
            <person name="Sookrung N."/>
            <person name="Leung T.F."/>
            <person name="Tungtrongchitr A."/>
            <person name="Tsui S.K.W."/>
        </authorList>
    </citation>
    <scope>NUCLEOTIDE SEQUENCE [LARGE SCALE GENOMIC DNA]</scope>
    <source>
        <strain evidence="2">PWHHKU_190912</strain>
    </source>
</reference>
<gene>
    <name evidence="2" type="ORF">ANN_19329</name>
</gene>